<accession>A0ABS2EN51</accession>
<keyword evidence="2 5" id="KW-0808">Transferase</keyword>
<proteinExistence type="inferred from homology"/>
<dbReference type="PANTHER" id="PTHR43017">
    <property type="entry name" value="GALACTOSIDE O-ACETYLTRANSFERASE"/>
    <property type="match status" value="1"/>
</dbReference>
<dbReference type="PANTHER" id="PTHR43017:SF1">
    <property type="entry name" value="ACETYLTRANSFERASE YJL218W-RELATED"/>
    <property type="match status" value="1"/>
</dbReference>
<feature type="domain" description="Maltose/galactoside acetyltransferase" evidence="6">
    <location>
        <begin position="5"/>
        <end position="59"/>
    </location>
</feature>
<evidence type="ECO:0000256" key="1">
    <source>
        <dbReference type="ARBA" id="ARBA00007274"/>
    </source>
</evidence>
<dbReference type="CDD" id="cd03357">
    <property type="entry name" value="LbH_MAT_GAT"/>
    <property type="match status" value="1"/>
</dbReference>
<dbReference type="RefSeq" id="WP_204776223.1">
    <property type="nucleotide sequence ID" value="NZ_JACJJQ010000010.1"/>
</dbReference>
<evidence type="ECO:0000256" key="3">
    <source>
        <dbReference type="ARBA" id="ARBA00022737"/>
    </source>
</evidence>
<keyword evidence="3" id="KW-0677">Repeat</keyword>
<evidence type="ECO:0000313" key="7">
    <source>
        <dbReference type="EMBL" id="MBM6753796.1"/>
    </source>
</evidence>
<dbReference type="InterPro" id="IPR011004">
    <property type="entry name" value="Trimer_LpxA-like_sf"/>
</dbReference>
<dbReference type="Pfam" id="PF00132">
    <property type="entry name" value="Hexapep"/>
    <property type="match status" value="1"/>
</dbReference>
<organism evidence="7 8">
    <name type="scientific">Limosilactobacillus alvi</name>
    <dbReference type="NCBI Taxonomy" id="990412"/>
    <lineage>
        <taxon>Bacteria</taxon>
        <taxon>Bacillati</taxon>
        <taxon>Bacillota</taxon>
        <taxon>Bacilli</taxon>
        <taxon>Lactobacillales</taxon>
        <taxon>Lactobacillaceae</taxon>
        <taxon>Limosilactobacillus</taxon>
    </lineage>
</organism>
<comment type="similarity">
    <text evidence="1 5">Belongs to the transferase hexapeptide repeat family.</text>
</comment>
<dbReference type="Pfam" id="PF12464">
    <property type="entry name" value="Mac"/>
    <property type="match status" value="1"/>
</dbReference>
<dbReference type="InterPro" id="IPR039369">
    <property type="entry name" value="LacA-like"/>
</dbReference>
<reference evidence="7 8" key="1">
    <citation type="journal article" date="2021" name="Sci. Rep.">
        <title>The distribution of antibiotic resistance genes in chicken gut microbiota commensals.</title>
        <authorList>
            <person name="Juricova H."/>
            <person name="Matiasovicova J."/>
            <person name="Kubasova T."/>
            <person name="Cejkova D."/>
            <person name="Rychlik I."/>
        </authorList>
    </citation>
    <scope>NUCLEOTIDE SEQUENCE [LARGE SCALE GENOMIC DNA]</scope>
    <source>
        <strain evidence="7 8">An810</strain>
    </source>
</reference>
<dbReference type="InterPro" id="IPR024688">
    <property type="entry name" value="Mac_dom"/>
</dbReference>
<dbReference type="PROSITE" id="PS00101">
    <property type="entry name" value="HEXAPEP_TRANSFERASES"/>
    <property type="match status" value="1"/>
</dbReference>
<evidence type="ECO:0000313" key="8">
    <source>
        <dbReference type="Proteomes" id="UP000776629"/>
    </source>
</evidence>
<dbReference type="InterPro" id="IPR018357">
    <property type="entry name" value="Hexapep_transf_CS"/>
</dbReference>
<name>A0ABS2EN51_9LACO</name>
<dbReference type="SMART" id="SM01266">
    <property type="entry name" value="Mac"/>
    <property type="match status" value="1"/>
</dbReference>
<evidence type="ECO:0000256" key="4">
    <source>
        <dbReference type="ARBA" id="ARBA00023315"/>
    </source>
</evidence>
<dbReference type="InterPro" id="IPR001451">
    <property type="entry name" value="Hexapep"/>
</dbReference>
<evidence type="ECO:0000256" key="2">
    <source>
        <dbReference type="ARBA" id="ARBA00022679"/>
    </source>
</evidence>
<keyword evidence="8" id="KW-1185">Reference proteome</keyword>
<dbReference type="EC" id="2.3.1.-" evidence="5"/>
<keyword evidence="4 5" id="KW-0012">Acyltransferase</keyword>
<dbReference type="Gene3D" id="2.160.10.10">
    <property type="entry name" value="Hexapeptide repeat proteins"/>
    <property type="match status" value="1"/>
</dbReference>
<dbReference type="SUPFAM" id="SSF51161">
    <property type="entry name" value="Trimeric LpxA-like enzymes"/>
    <property type="match status" value="1"/>
</dbReference>
<dbReference type="EMBL" id="JACJJQ010000010">
    <property type="protein sequence ID" value="MBM6753796.1"/>
    <property type="molecule type" value="Genomic_DNA"/>
</dbReference>
<evidence type="ECO:0000259" key="6">
    <source>
        <dbReference type="SMART" id="SM01266"/>
    </source>
</evidence>
<evidence type="ECO:0000256" key="5">
    <source>
        <dbReference type="RuleBase" id="RU367021"/>
    </source>
</evidence>
<gene>
    <name evidence="7" type="ORF">H5993_03350</name>
</gene>
<comment type="caution">
    <text evidence="7">The sequence shown here is derived from an EMBL/GenBank/DDBJ whole genome shotgun (WGS) entry which is preliminary data.</text>
</comment>
<protein>
    <recommendedName>
        <fullName evidence="5">Acetyltransferase</fullName>
        <ecNumber evidence="5">2.3.1.-</ecNumber>
    </recommendedName>
</protein>
<dbReference type="Proteomes" id="UP000776629">
    <property type="component" value="Unassembled WGS sequence"/>
</dbReference>
<sequence>MEANTRQMLEGKPYTPDTEELYRYSREGHRLSQDYNKTYDTETKQRQAILDQLIPNHGKNIYLQGPIQFDYGRFTTIGDNFYANFNFTVLDTCPVTIGNNVMIGPNVSLLTALHPLVAEQRILRQQPNGRLGDYEYGAAITIGDNCWLAGNVTVLPGVTIGAGSVIGAGTIVTKSVPENSLVVGNPGRVIRTITEKDRLINFPY</sequence>